<dbReference type="InterPro" id="IPR003593">
    <property type="entry name" value="AAA+_ATPase"/>
</dbReference>
<dbReference type="InterPro" id="IPR003439">
    <property type="entry name" value="ABC_transporter-like_ATP-bd"/>
</dbReference>
<dbReference type="GO" id="GO:0005524">
    <property type="term" value="F:ATP binding"/>
    <property type="evidence" value="ECO:0007669"/>
    <property type="project" value="UniProtKB-KW"/>
</dbReference>
<sequence>MNRPVPATHAAVEFVDVVFRRPAAGERGNGVAVLDGVSFTLNRGEVLAIVGPSGAGKTTLLHLVNRLLEADGGEVRVGGRRVRDWPPPALRRHAGLVFQSAPMLPGTVFDNLEAPLRLAGRALSRAEAARWLEAVELDPALLEQDAATLSSGQKQRVALLRTLATEPAVLLVDEVTSALDMASARVVESLVLDRVRTRGLSVLWVTHDEAQARRVAHRVLHLEGGRVRYLGPVDGYRWPAHPTDGPGKVACRPAGEGGGS</sequence>
<dbReference type="InterPro" id="IPR017871">
    <property type="entry name" value="ABC_transporter-like_CS"/>
</dbReference>
<dbReference type="Gene3D" id="3.40.50.300">
    <property type="entry name" value="P-loop containing nucleotide triphosphate hydrolases"/>
    <property type="match status" value="1"/>
</dbReference>
<evidence type="ECO:0000256" key="1">
    <source>
        <dbReference type="ARBA" id="ARBA00022448"/>
    </source>
</evidence>
<evidence type="ECO:0000313" key="7">
    <source>
        <dbReference type="Proteomes" id="UP001163687"/>
    </source>
</evidence>
<keyword evidence="2" id="KW-0547">Nucleotide-binding</keyword>
<dbReference type="InterPro" id="IPR027417">
    <property type="entry name" value="P-loop_NTPase"/>
</dbReference>
<dbReference type="RefSeq" id="WP_264841681.1">
    <property type="nucleotide sequence ID" value="NZ_AP025628.1"/>
</dbReference>
<keyword evidence="1" id="KW-0813">Transport</keyword>
<evidence type="ECO:0000313" key="6">
    <source>
        <dbReference type="EMBL" id="BDG60998.1"/>
    </source>
</evidence>
<dbReference type="AlphaFoldDB" id="A0AA35CMA6"/>
<dbReference type="PROSITE" id="PS50893">
    <property type="entry name" value="ABC_TRANSPORTER_2"/>
    <property type="match status" value="1"/>
</dbReference>
<dbReference type="KEGG" id="cmic:caldi_20880"/>
<proteinExistence type="predicted"/>
<dbReference type="PROSITE" id="PS00211">
    <property type="entry name" value="ABC_TRANSPORTER_1"/>
    <property type="match status" value="1"/>
</dbReference>
<dbReference type="PANTHER" id="PTHR43423:SF1">
    <property type="entry name" value="ABC TRANSPORTER I FAMILY MEMBER 17"/>
    <property type="match status" value="1"/>
</dbReference>
<gene>
    <name evidence="6" type="primary">yjkB</name>
    <name evidence="6" type="ORF">caldi_20880</name>
</gene>
<evidence type="ECO:0000256" key="2">
    <source>
        <dbReference type="ARBA" id="ARBA00022741"/>
    </source>
</evidence>
<dbReference type="SMART" id="SM00382">
    <property type="entry name" value="AAA"/>
    <property type="match status" value="1"/>
</dbReference>
<dbReference type="SUPFAM" id="SSF52540">
    <property type="entry name" value="P-loop containing nucleoside triphosphate hydrolases"/>
    <property type="match status" value="1"/>
</dbReference>
<organism evidence="6 7">
    <name type="scientific">Caldinitratiruptor microaerophilus</name>
    <dbReference type="NCBI Taxonomy" id="671077"/>
    <lineage>
        <taxon>Bacteria</taxon>
        <taxon>Bacillati</taxon>
        <taxon>Bacillota</taxon>
        <taxon>Clostridia</taxon>
        <taxon>Eubacteriales</taxon>
        <taxon>Symbiobacteriaceae</taxon>
        <taxon>Caldinitratiruptor</taxon>
    </lineage>
</organism>
<dbReference type="GO" id="GO:0016887">
    <property type="term" value="F:ATP hydrolysis activity"/>
    <property type="evidence" value="ECO:0007669"/>
    <property type="project" value="InterPro"/>
</dbReference>
<dbReference type="Pfam" id="PF00005">
    <property type="entry name" value="ABC_tran"/>
    <property type="match status" value="1"/>
</dbReference>
<feature type="region of interest" description="Disordered" evidence="4">
    <location>
        <begin position="241"/>
        <end position="260"/>
    </location>
</feature>
<accession>A0AA35CMA6</accession>
<dbReference type="Proteomes" id="UP001163687">
    <property type="component" value="Chromosome"/>
</dbReference>
<keyword evidence="3 6" id="KW-0067">ATP-binding</keyword>
<evidence type="ECO:0000256" key="3">
    <source>
        <dbReference type="ARBA" id="ARBA00022840"/>
    </source>
</evidence>
<reference evidence="6" key="1">
    <citation type="submission" date="2022-03" db="EMBL/GenBank/DDBJ databases">
        <title>Complete genome sequence of Caldinitratiruptor microaerophilus.</title>
        <authorList>
            <person name="Mukaiyama R."/>
            <person name="Nishiyama T."/>
            <person name="Ueda K."/>
        </authorList>
    </citation>
    <scope>NUCLEOTIDE SEQUENCE</scope>
    <source>
        <strain evidence="6">JCM 16183</strain>
    </source>
</reference>
<evidence type="ECO:0000256" key="4">
    <source>
        <dbReference type="SAM" id="MobiDB-lite"/>
    </source>
</evidence>
<dbReference type="PANTHER" id="PTHR43423">
    <property type="entry name" value="ABC TRANSPORTER I FAMILY MEMBER 17"/>
    <property type="match status" value="1"/>
</dbReference>
<protein>
    <submittedName>
        <fullName evidence="6">ABC transporter ATP-binding protein YjkB</fullName>
    </submittedName>
</protein>
<evidence type="ECO:0000259" key="5">
    <source>
        <dbReference type="PROSITE" id="PS50893"/>
    </source>
</evidence>
<name>A0AA35CMA6_9FIRM</name>
<dbReference type="EMBL" id="AP025628">
    <property type="protein sequence ID" value="BDG60998.1"/>
    <property type="molecule type" value="Genomic_DNA"/>
</dbReference>
<keyword evidence="7" id="KW-1185">Reference proteome</keyword>
<feature type="domain" description="ABC transporter" evidence="5">
    <location>
        <begin position="12"/>
        <end position="249"/>
    </location>
</feature>